<comment type="caution">
    <text evidence="2">The sequence shown here is derived from an EMBL/GenBank/DDBJ whole genome shotgun (WGS) entry which is preliminary data.</text>
</comment>
<reference evidence="2 3" key="1">
    <citation type="submission" date="2018-02" db="EMBL/GenBank/DDBJ databases">
        <title>Genomic Encyclopedia of Archaeal and Bacterial Type Strains, Phase II (KMG-II): from individual species to whole genera.</title>
        <authorList>
            <person name="Goeker M."/>
        </authorList>
    </citation>
    <scope>NUCLEOTIDE SEQUENCE [LARGE SCALE GENOMIC DNA]</scope>
    <source>
        <strain evidence="2 3">YU 961-1</strain>
    </source>
</reference>
<evidence type="ECO:0000313" key="3">
    <source>
        <dbReference type="Proteomes" id="UP000239203"/>
    </source>
</evidence>
<accession>A0A2S6H1J7</accession>
<sequence length="100" mass="11041">MTPSRRPWRRLFTVGVFALAALFTPTTAGAESPATPRTIVEPHCGGEWVDYNGAENRRMKSQPGSWRLHSYYGVQMKDVLGNWGSSVSATHEATFEVACP</sequence>
<keyword evidence="1" id="KW-0732">Signal</keyword>
<dbReference type="EMBL" id="PTIX01000001">
    <property type="protein sequence ID" value="PPK71287.1"/>
    <property type="molecule type" value="Genomic_DNA"/>
</dbReference>
<evidence type="ECO:0000256" key="1">
    <source>
        <dbReference type="SAM" id="SignalP"/>
    </source>
</evidence>
<organism evidence="2 3">
    <name type="scientific">Actinokineospora auranticolor</name>
    <dbReference type="NCBI Taxonomy" id="155976"/>
    <lineage>
        <taxon>Bacteria</taxon>
        <taxon>Bacillati</taxon>
        <taxon>Actinomycetota</taxon>
        <taxon>Actinomycetes</taxon>
        <taxon>Pseudonocardiales</taxon>
        <taxon>Pseudonocardiaceae</taxon>
        <taxon>Actinokineospora</taxon>
    </lineage>
</organism>
<evidence type="ECO:0008006" key="4">
    <source>
        <dbReference type="Google" id="ProtNLM"/>
    </source>
</evidence>
<feature type="signal peptide" evidence="1">
    <location>
        <begin position="1"/>
        <end position="30"/>
    </location>
</feature>
<keyword evidence="3" id="KW-1185">Reference proteome</keyword>
<evidence type="ECO:0000313" key="2">
    <source>
        <dbReference type="EMBL" id="PPK71287.1"/>
    </source>
</evidence>
<gene>
    <name evidence="2" type="ORF">CLV40_101476</name>
</gene>
<dbReference type="OrthoDB" id="4350737at2"/>
<protein>
    <recommendedName>
        <fullName evidence="4">Secreted protein</fullName>
    </recommendedName>
</protein>
<proteinExistence type="predicted"/>
<dbReference type="AlphaFoldDB" id="A0A2S6H1J7"/>
<feature type="chain" id="PRO_5015472163" description="Secreted protein" evidence="1">
    <location>
        <begin position="31"/>
        <end position="100"/>
    </location>
</feature>
<dbReference type="RefSeq" id="WP_104476380.1">
    <property type="nucleotide sequence ID" value="NZ_CP154825.1"/>
</dbReference>
<dbReference type="Proteomes" id="UP000239203">
    <property type="component" value="Unassembled WGS sequence"/>
</dbReference>
<name>A0A2S6H1J7_9PSEU</name>